<dbReference type="AlphaFoldDB" id="G4Z201"/>
<comment type="catalytic activity">
    <reaction evidence="1">
        <text>S-ubiquitinyl-[E2 ubiquitin-conjugating enzyme]-L-cysteine + [acceptor protein]-L-lysine = [E2 ubiquitin-conjugating enzyme]-L-cysteine + N(6)-ubiquitinyl-[acceptor protein]-L-lysine.</text>
        <dbReference type="EC" id="2.3.2.26"/>
    </reaction>
</comment>
<dbReference type="EMBL" id="JH159153">
    <property type="protein sequence ID" value="EGZ20692.1"/>
    <property type="molecule type" value="Genomic_DNA"/>
</dbReference>
<evidence type="ECO:0000313" key="9">
    <source>
        <dbReference type="EMBL" id="EGZ20692.1"/>
    </source>
</evidence>
<dbReference type="CDD" id="cd00078">
    <property type="entry name" value="HECTc"/>
    <property type="match status" value="1"/>
</dbReference>
<dbReference type="Pfam" id="PF00632">
    <property type="entry name" value="HECT"/>
    <property type="match status" value="1"/>
</dbReference>
<dbReference type="Gene3D" id="3.30.2410.10">
    <property type="entry name" value="Hect, E3 ligase catalytic domain"/>
    <property type="match status" value="1"/>
</dbReference>
<name>G4Z201_PHYSP</name>
<proteinExistence type="predicted"/>
<evidence type="ECO:0000256" key="2">
    <source>
        <dbReference type="ARBA" id="ARBA00004906"/>
    </source>
</evidence>
<evidence type="ECO:0000256" key="7">
    <source>
        <dbReference type="SAM" id="MobiDB-lite"/>
    </source>
</evidence>
<protein>
    <recommendedName>
        <fullName evidence="3">HECT-type E3 ubiquitin transferase</fullName>
        <ecNumber evidence="3">2.3.2.26</ecNumber>
    </recommendedName>
</protein>
<dbReference type="InterPro" id="IPR050409">
    <property type="entry name" value="E3_ubiq-protein_ligase"/>
</dbReference>
<dbReference type="SMART" id="SM00119">
    <property type="entry name" value="HECTc"/>
    <property type="match status" value="1"/>
</dbReference>
<keyword evidence="10" id="KW-1185">Reference proteome</keyword>
<organism evidence="9 10">
    <name type="scientific">Phytophthora sojae (strain P6497)</name>
    <name type="common">Soybean stem and root rot agent</name>
    <name type="synonym">Phytophthora megasperma f. sp. glycines</name>
    <dbReference type="NCBI Taxonomy" id="1094619"/>
    <lineage>
        <taxon>Eukaryota</taxon>
        <taxon>Sar</taxon>
        <taxon>Stramenopiles</taxon>
        <taxon>Oomycota</taxon>
        <taxon>Peronosporomycetes</taxon>
        <taxon>Peronosporales</taxon>
        <taxon>Peronosporaceae</taxon>
        <taxon>Phytophthora</taxon>
    </lineage>
</organism>
<dbReference type="Gene3D" id="3.90.1750.10">
    <property type="entry name" value="Hect, E3 ligase catalytic domains"/>
    <property type="match status" value="1"/>
</dbReference>
<evidence type="ECO:0000259" key="8">
    <source>
        <dbReference type="PROSITE" id="PS50237"/>
    </source>
</evidence>
<dbReference type="PANTHER" id="PTHR11254:SF440">
    <property type="entry name" value="E3 UBIQUITIN-PROTEIN LIGASE NEDD-4"/>
    <property type="match status" value="1"/>
</dbReference>
<evidence type="ECO:0000256" key="1">
    <source>
        <dbReference type="ARBA" id="ARBA00000885"/>
    </source>
</evidence>
<dbReference type="SUPFAM" id="SSF56204">
    <property type="entry name" value="Hect, E3 ligase catalytic domain"/>
    <property type="match status" value="1"/>
</dbReference>
<feature type="domain" description="HECT" evidence="8">
    <location>
        <begin position="156"/>
        <end position="493"/>
    </location>
</feature>
<sequence>MHGEAESSASSDIPEPEPEQEHVTTENAAGREQAQSLLGSVEECIASLVRDTQARRAMLAAASDKLMDASKLPLDSEFGVDAERINTQGETSRPPASPPLPETMALAARDFPSKYAHFVTATSALLVPAEREHLRLNVERANVFEDSMESLAIIPRKNVHSVLRINFLDESGVDAGGLHREWFVLLNEMLVDPSRGLFNCTNKSEQTYYLSPCSNANLLPDQLLHLYAVGRLLGRALLEGSMMCFHLAPPLLKLMLGYPLTFSDLEDFDPEVYENLRWLLENENADALGLDFAVTVKDGDCYRDIELVPGGDAIPVTDSNKRDYVERKWQYLMVESVGPQLQAFLRGLYEIIPRDLLLLFDPEEFNFLLCGSDEIDVDDWERNTKYSEDLHNHRALKWFWELVREMPNEYRRRLLQFSTGSSRVPLGGFGALMSYDGRLCPFTLKGVSLVGDGFIHSHACFNRLDLPLHVVRNELKAVLYAVLETEVYGFTTD</sequence>
<dbReference type="GO" id="GO:0006511">
    <property type="term" value="P:ubiquitin-dependent protein catabolic process"/>
    <property type="evidence" value="ECO:0007669"/>
    <property type="project" value="TreeGrafter"/>
</dbReference>
<dbReference type="FunFam" id="3.30.2160.10:FF:000001">
    <property type="entry name" value="E3 ubiquitin-protein ligase NEDD4-like"/>
    <property type="match status" value="1"/>
</dbReference>
<dbReference type="PANTHER" id="PTHR11254">
    <property type="entry name" value="HECT DOMAIN UBIQUITIN-PROTEIN LIGASE"/>
    <property type="match status" value="1"/>
</dbReference>
<evidence type="ECO:0000256" key="3">
    <source>
        <dbReference type="ARBA" id="ARBA00012485"/>
    </source>
</evidence>
<dbReference type="SMR" id="G4Z201"/>
<keyword evidence="4" id="KW-0808">Transferase</keyword>
<dbReference type="InParanoid" id="G4Z201"/>
<dbReference type="GO" id="GO:0061630">
    <property type="term" value="F:ubiquitin protein ligase activity"/>
    <property type="evidence" value="ECO:0007669"/>
    <property type="project" value="UniProtKB-EC"/>
</dbReference>
<evidence type="ECO:0000313" key="10">
    <source>
        <dbReference type="Proteomes" id="UP000002640"/>
    </source>
</evidence>
<evidence type="ECO:0000256" key="4">
    <source>
        <dbReference type="ARBA" id="ARBA00022679"/>
    </source>
</evidence>
<gene>
    <name evidence="9" type="ORF">PHYSODRAFT_354328</name>
</gene>
<dbReference type="EC" id="2.3.2.26" evidence="3"/>
<dbReference type="Proteomes" id="UP000002640">
    <property type="component" value="Unassembled WGS sequence"/>
</dbReference>
<dbReference type="GO" id="GO:0016567">
    <property type="term" value="P:protein ubiquitination"/>
    <property type="evidence" value="ECO:0007669"/>
    <property type="project" value="TreeGrafter"/>
</dbReference>
<feature type="region of interest" description="Disordered" evidence="7">
    <location>
        <begin position="1"/>
        <end position="35"/>
    </location>
</feature>
<keyword evidence="5 6" id="KW-0833">Ubl conjugation pathway</keyword>
<dbReference type="KEGG" id="psoj:PHYSODRAFT_354328"/>
<accession>G4Z201</accession>
<comment type="pathway">
    <text evidence="2">Protein modification; protein ubiquitination.</text>
</comment>
<dbReference type="GO" id="GO:0005737">
    <property type="term" value="C:cytoplasm"/>
    <property type="evidence" value="ECO:0007669"/>
    <property type="project" value="TreeGrafter"/>
</dbReference>
<dbReference type="InterPro" id="IPR000569">
    <property type="entry name" value="HECT_dom"/>
</dbReference>
<dbReference type="OMA" id="PCFTANS"/>
<evidence type="ECO:0000256" key="5">
    <source>
        <dbReference type="ARBA" id="ARBA00022786"/>
    </source>
</evidence>
<dbReference type="STRING" id="1094619.G4Z201"/>
<reference evidence="9 10" key="1">
    <citation type="journal article" date="2006" name="Science">
        <title>Phytophthora genome sequences uncover evolutionary origins and mechanisms of pathogenesis.</title>
        <authorList>
            <person name="Tyler B.M."/>
            <person name="Tripathy S."/>
            <person name="Zhang X."/>
            <person name="Dehal P."/>
            <person name="Jiang R.H."/>
            <person name="Aerts A."/>
            <person name="Arredondo F.D."/>
            <person name="Baxter L."/>
            <person name="Bensasson D."/>
            <person name="Beynon J.L."/>
            <person name="Chapman J."/>
            <person name="Damasceno C.M."/>
            <person name="Dorrance A.E."/>
            <person name="Dou D."/>
            <person name="Dickerman A.W."/>
            <person name="Dubchak I.L."/>
            <person name="Garbelotto M."/>
            <person name="Gijzen M."/>
            <person name="Gordon S.G."/>
            <person name="Govers F."/>
            <person name="Grunwald N.J."/>
            <person name="Huang W."/>
            <person name="Ivors K.L."/>
            <person name="Jones R.W."/>
            <person name="Kamoun S."/>
            <person name="Krampis K."/>
            <person name="Lamour K.H."/>
            <person name="Lee M.K."/>
            <person name="McDonald W.H."/>
            <person name="Medina M."/>
            <person name="Meijer H.J."/>
            <person name="Nordberg E.K."/>
            <person name="Maclean D.J."/>
            <person name="Ospina-Giraldo M.D."/>
            <person name="Morris P.F."/>
            <person name="Phuntumart V."/>
            <person name="Putnam N.H."/>
            <person name="Rash S."/>
            <person name="Rose J.K."/>
            <person name="Sakihama Y."/>
            <person name="Salamov A.A."/>
            <person name="Savidor A."/>
            <person name="Scheuring C.F."/>
            <person name="Smith B.M."/>
            <person name="Sobral B.W."/>
            <person name="Terry A."/>
            <person name="Torto-Alalibo T.A."/>
            <person name="Win J."/>
            <person name="Xu Z."/>
            <person name="Zhang H."/>
            <person name="Grigoriev I.V."/>
            <person name="Rokhsar D.S."/>
            <person name="Boore J.L."/>
        </authorList>
    </citation>
    <scope>NUCLEOTIDE SEQUENCE [LARGE SCALE GENOMIC DNA]</scope>
    <source>
        <strain evidence="9 10">P6497</strain>
    </source>
</reference>
<dbReference type="GeneID" id="20649590"/>
<evidence type="ECO:0000256" key="6">
    <source>
        <dbReference type="PROSITE-ProRule" id="PRU00104"/>
    </source>
</evidence>
<dbReference type="PROSITE" id="PS50237">
    <property type="entry name" value="HECT"/>
    <property type="match status" value="1"/>
</dbReference>
<dbReference type="FunFam" id="3.30.2410.10:FF:000009">
    <property type="entry name" value="Probable E3 ubiquitin-protein ligase HECTD2"/>
    <property type="match status" value="1"/>
</dbReference>
<dbReference type="RefSeq" id="XP_009523409.1">
    <property type="nucleotide sequence ID" value="XM_009525114.1"/>
</dbReference>
<dbReference type="Gene3D" id="3.30.2160.10">
    <property type="entry name" value="Hect, E3 ligase catalytic domain"/>
    <property type="match status" value="1"/>
</dbReference>
<feature type="active site" description="Glycyl thioester intermediate" evidence="6">
    <location>
        <position position="460"/>
    </location>
</feature>
<dbReference type="InterPro" id="IPR035983">
    <property type="entry name" value="Hect_E3_ubiquitin_ligase"/>
</dbReference>